<evidence type="ECO:0000256" key="2">
    <source>
        <dbReference type="SAM" id="Phobius"/>
    </source>
</evidence>
<dbReference type="InterPro" id="IPR010559">
    <property type="entry name" value="Sig_transdc_His_kin_internal"/>
</dbReference>
<organism evidence="4 5">
    <name type="scientific">Acidovorax soli</name>
    <dbReference type="NCBI Taxonomy" id="592050"/>
    <lineage>
        <taxon>Bacteria</taxon>
        <taxon>Pseudomonadati</taxon>
        <taxon>Pseudomonadota</taxon>
        <taxon>Betaproteobacteria</taxon>
        <taxon>Burkholderiales</taxon>
        <taxon>Comamonadaceae</taxon>
        <taxon>Acidovorax</taxon>
    </lineage>
</organism>
<dbReference type="InterPro" id="IPR050640">
    <property type="entry name" value="Bact_2-comp_sensor_kinase"/>
</dbReference>
<feature type="transmembrane region" description="Helical" evidence="2">
    <location>
        <begin position="137"/>
        <end position="163"/>
    </location>
</feature>
<gene>
    <name evidence="4" type="ORF">HNP48_003139</name>
</gene>
<comment type="caution">
    <text evidence="4">The sequence shown here is derived from an EMBL/GenBank/DDBJ whole genome shotgun (WGS) entry which is preliminary data.</text>
</comment>
<keyword evidence="2" id="KW-1133">Transmembrane helix</keyword>
<dbReference type="RefSeq" id="WP_184858490.1">
    <property type="nucleotide sequence ID" value="NZ_JACHLK010000005.1"/>
</dbReference>
<dbReference type="Proteomes" id="UP000575083">
    <property type="component" value="Unassembled WGS sequence"/>
</dbReference>
<accession>A0A7X0PEG7</accession>
<dbReference type="InterPro" id="IPR036890">
    <property type="entry name" value="HATPase_C_sf"/>
</dbReference>
<feature type="region of interest" description="Disordered" evidence="1">
    <location>
        <begin position="1"/>
        <end position="27"/>
    </location>
</feature>
<feature type="transmembrane region" description="Helical" evidence="2">
    <location>
        <begin position="40"/>
        <end position="59"/>
    </location>
</feature>
<keyword evidence="2" id="KW-0472">Membrane</keyword>
<feature type="domain" description="Signal transduction histidine kinase internal region" evidence="3">
    <location>
        <begin position="182"/>
        <end position="261"/>
    </location>
</feature>
<dbReference type="PANTHER" id="PTHR34220:SF7">
    <property type="entry name" value="SENSOR HISTIDINE KINASE YPDA"/>
    <property type="match status" value="1"/>
</dbReference>
<dbReference type="EMBL" id="JACHLK010000005">
    <property type="protein sequence ID" value="MBB6560465.1"/>
    <property type="molecule type" value="Genomic_DNA"/>
</dbReference>
<feature type="compositionally biased region" description="Polar residues" evidence="1">
    <location>
        <begin position="1"/>
        <end position="10"/>
    </location>
</feature>
<dbReference type="GO" id="GO:0000155">
    <property type="term" value="F:phosphorelay sensor kinase activity"/>
    <property type="evidence" value="ECO:0007669"/>
    <property type="project" value="InterPro"/>
</dbReference>
<feature type="transmembrane region" description="Helical" evidence="2">
    <location>
        <begin position="97"/>
        <end position="117"/>
    </location>
</feature>
<proteinExistence type="predicted"/>
<dbReference type="Gene3D" id="3.30.565.10">
    <property type="entry name" value="Histidine kinase-like ATPase, C-terminal domain"/>
    <property type="match status" value="1"/>
</dbReference>
<dbReference type="PANTHER" id="PTHR34220">
    <property type="entry name" value="SENSOR HISTIDINE KINASE YPDA"/>
    <property type="match status" value="1"/>
</dbReference>
<dbReference type="Pfam" id="PF06580">
    <property type="entry name" value="His_kinase"/>
    <property type="match status" value="1"/>
</dbReference>
<reference evidence="4 5" key="1">
    <citation type="submission" date="2020-08" db="EMBL/GenBank/DDBJ databases">
        <title>Functional genomics of gut bacteria from endangered species of beetles.</title>
        <authorList>
            <person name="Carlos-Shanley C."/>
        </authorList>
    </citation>
    <scope>NUCLEOTIDE SEQUENCE [LARGE SCALE GENOMIC DNA]</scope>
    <source>
        <strain evidence="4 5">S00198</strain>
    </source>
</reference>
<dbReference type="GO" id="GO:0016020">
    <property type="term" value="C:membrane"/>
    <property type="evidence" value="ECO:0007669"/>
    <property type="project" value="InterPro"/>
</dbReference>
<feature type="compositionally biased region" description="Low complexity" evidence="1">
    <location>
        <begin position="11"/>
        <end position="26"/>
    </location>
</feature>
<evidence type="ECO:0000313" key="4">
    <source>
        <dbReference type="EMBL" id="MBB6560465.1"/>
    </source>
</evidence>
<name>A0A7X0PEG7_9BURK</name>
<sequence>MPISTNGSKPSTNDTTATQSDAAASARGPWAGLPGTTAKLAAVFWSAVLLSDSILWGIAGVDPLASFPGKLVLNSFGALLTVGMSALLFWMRRRGILFKAAMAFVLSMACAPLYSLLDFQVYSLHMAPEVPAFEWRNFGFTMVSSMAMFFGWSCLYVSMVYAFEVRDRERSLAAAREEALLAQMRALRYQANPHFLFNTLNSIAGLVEEGATARAGRMLLSLSMFLRTTLTIDPLQDVTLADELVLQQDYLEIEQERFSDRMDFQVEATDEVRQALVPSLILQPLIENAVKHGVGQSAAHTRIRIRALRQQEVLRLVVENDLAAARSPGGAVVGLGIGLRNVADRLRMRFGEAGRFSASTVDGRFRAEIELPWRTG</sequence>
<protein>
    <recommendedName>
        <fullName evidence="3">Signal transduction histidine kinase internal region domain-containing protein</fullName>
    </recommendedName>
</protein>
<evidence type="ECO:0000259" key="3">
    <source>
        <dbReference type="Pfam" id="PF06580"/>
    </source>
</evidence>
<keyword evidence="2" id="KW-0812">Transmembrane</keyword>
<keyword evidence="5" id="KW-1185">Reference proteome</keyword>
<dbReference type="AlphaFoldDB" id="A0A7X0PEG7"/>
<evidence type="ECO:0000313" key="5">
    <source>
        <dbReference type="Proteomes" id="UP000575083"/>
    </source>
</evidence>
<evidence type="ECO:0000256" key="1">
    <source>
        <dbReference type="SAM" id="MobiDB-lite"/>
    </source>
</evidence>
<dbReference type="SUPFAM" id="SSF55874">
    <property type="entry name" value="ATPase domain of HSP90 chaperone/DNA topoisomerase II/histidine kinase"/>
    <property type="match status" value="1"/>
</dbReference>
<feature type="transmembrane region" description="Helical" evidence="2">
    <location>
        <begin position="71"/>
        <end position="90"/>
    </location>
</feature>